<dbReference type="SUPFAM" id="SSF47413">
    <property type="entry name" value="lambda repressor-like DNA-binding domains"/>
    <property type="match status" value="1"/>
</dbReference>
<dbReference type="InterPro" id="IPR013430">
    <property type="entry name" value="Toxin_antidote_HigA"/>
</dbReference>
<evidence type="ECO:0000259" key="2">
    <source>
        <dbReference type="PROSITE" id="PS50943"/>
    </source>
</evidence>
<protein>
    <submittedName>
        <fullName evidence="3">Addiction module antidote protein, HigA family</fullName>
    </submittedName>
</protein>
<dbReference type="InterPro" id="IPR010982">
    <property type="entry name" value="Lambda_DNA-bd_dom_sf"/>
</dbReference>
<dbReference type="Pfam" id="PF01381">
    <property type="entry name" value="HTH_3"/>
    <property type="match status" value="1"/>
</dbReference>
<proteinExistence type="predicted"/>
<organism evidence="3">
    <name type="scientific">Acidithiobacillus sulfuriphilus</name>
    <dbReference type="NCBI Taxonomy" id="1867749"/>
    <lineage>
        <taxon>Bacteria</taxon>
        <taxon>Pseudomonadati</taxon>
        <taxon>Pseudomonadota</taxon>
        <taxon>Acidithiobacillia</taxon>
        <taxon>Acidithiobacillales</taxon>
        <taxon>Acidithiobacillaceae</taxon>
        <taxon>Acidithiobacillus</taxon>
    </lineage>
</organism>
<reference evidence="3" key="1">
    <citation type="submission" date="2018-10" db="EMBL/GenBank/DDBJ databases">
        <title>Acidithiobacillus sulfuriphilus sp. nov.: an extremely acidophilic sulfur-oxidizing chemolithotroph isolated from a neutral pH environment.</title>
        <authorList>
            <person name="Falagan C."/>
            <person name="Moya-Beltran A."/>
            <person name="Quatrini R."/>
            <person name="Johnson D.B."/>
        </authorList>
    </citation>
    <scope>NUCLEOTIDE SEQUENCE [LARGE SCALE GENOMIC DNA]</scope>
    <source>
        <strain evidence="3">CJ-2</strain>
    </source>
</reference>
<dbReference type="NCBIfam" id="TIGR02607">
    <property type="entry name" value="antidote_HigA"/>
    <property type="match status" value="1"/>
</dbReference>
<dbReference type="GO" id="GO:0003677">
    <property type="term" value="F:DNA binding"/>
    <property type="evidence" value="ECO:0007669"/>
    <property type="project" value="UniProtKB-KW"/>
</dbReference>
<dbReference type="SMART" id="SM00530">
    <property type="entry name" value="HTH_XRE"/>
    <property type="match status" value="1"/>
</dbReference>
<dbReference type="OrthoDB" id="9793869at2"/>
<evidence type="ECO:0000313" key="3">
    <source>
        <dbReference type="EMBL" id="RNF63515.1"/>
    </source>
</evidence>
<dbReference type="EMBL" id="RIZI01000156">
    <property type="protein sequence ID" value="RNF63515.1"/>
    <property type="molecule type" value="Genomic_DNA"/>
</dbReference>
<dbReference type="PANTHER" id="PTHR36924:SF1">
    <property type="entry name" value="ANTITOXIN HIGA-1"/>
    <property type="match status" value="1"/>
</dbReference>
<dbReference type="PANTHER" id="PTHR36924">
    <property type="entry name" value="ANTITOXIN HIGA-1"/>
    <property type="match status" value="1"/>
</dbReference>
<dbReference type="InterPro" id="IPR001387">
    <property type="entry name" value="Cro/C1-type_HTH"/>
</dbReference>
<evidence type="ECO:0000256" key="1">
    <source>
        <dbReference type="ARBA" id="ARBA00023125"/>
    </source>
</evidence>
<dbReference type="RefSeq" id="WP_123103339.1">
    <property type="nucleotide sequence ID" value="NZ_CP127527.1"/>
</dbReference>
<sequence length="119" mass="13361">MSIRMEEIEKMDFSDVADPRAGRSAPIHPGEILLEDFLKPMGITQYRLAKEIGVPQRRIGEIVMGKRAVTPDTGLRLSRFFGMSDGFWVGLQSDYDLAVTRMSMQTALDAIQKYDAHVA</sequence>
<feature type="domain" description="HTH cro/C1-type" evidence="2">
    <location>
        <begin position="34"/>
        <end position="88"/>
    </location>
</feature>
<dbReference type="PROSITE" id="PS50943">
    <property type="entry name" value="HTH_CROC1"/>
    <property type="match status" value="1"/>
</dbReference>
<dbReference type="CDD" id="cd00093">
    <property type="entry name" value="HTH_XRE"/>
    <property type="match status" value="1"/>
</dbReference>
<dbReference type="Gene3D" id="1.10.260.40">
    <property type="entry name" value="lambda repressor-like DNA-binding domains"/>
    <property type="match status" value="1"/>
</dbReference>
<name>A0A3M8R581_9PROT</name>
<gene>
    <name evidence="3" type="primary">higA</name>
    <name evidence="3" type="ORF">EC580_06470</name>
</gene>
<accession>A0A3M8R581</accession>
<comment type="caution">
    <text evidence="3">The sequence shown here is derived from an EMBL/GenBank/DDBJ whole genome shotgun (WGS) entry which is preliminary data.</text>
</comment>
<keyword evidence="1" id="KW-0238">DNA-binding</keyword>
<dbReference type="AlphaFoldDB" id="A0A3M8R581"/>